<organism evidence="3 4">
    <name type="scientific">Fragilariopsis cylindrus CCMP1102</name>
    <dbReference type="NCBI Taxonomy" id="635003"/>
    <lineage>
        <taxon>Eukaryota</taxon>
        <taxon>Sar</taxon>
        <taxon>Stramenopiles</taxon>
        <taxon>Ochrophyta</taxon>
        <taxon>Bacillariophyta</taxon>
        <taxon>Bacillariophyceae</taxon>
        <taxon>Bacillariophycidae</taxon>
        <taxon>Bacillariales</taxon>
        <taxon>Bacillariaceae</taxon>
        <taxon>Fragilariopsis</taxon>
    </lineage>
</organism>
<reference evidence="3 4" key="1">
    <citation type="submission" date="2016-09" db="EMBL/GenBank/DDBJ databases">
        <title>Extensive genetic diversity and differential bi-allelic expression allows diatom success in the polar Southern Ocean.</title>
        <authorList>
            <consortium name="DOE Joint Genome Institute"/>
            <person name="Mock T."/>
            <person name="Otillar R.P."/>
            <person name="Strauss J."/>
            <person name="Dupont C."/>
            <person name="Frickenhaus S."/>
            <person name="Maumus F."/>
            <person name="Mcmullan M."/>
            <person name="Sanges R."/>
            <person name="Schmutz J."/>
            <person name="Toseland A."/>
            <person name="Valas R."/>
            <person name="Veluchamy A."/>
            <person name="Ward B.J."/>
            <person name="Allen A."/>
            <person name="Barry K."/>
            <person name="Falciatore A."/>
            <person name="Ferrante M."/>
            <person name="Fortunato A.E."/>
            <person name="Gloeckner G."/>
            <person name="Gruber A."/>
            <person name="Hipkin R."/>
            <person name="Janech M."/>
            <person name="Kroth P."/>
            <person name="Leese F."/>
            <person name="Lindquist E."/>
            <person name="Lyon B.R."/>
            <person name="Martin J."/>
            <person name="Mayer C."/>
            <person name="Parker M."/>
            <person name="Quesneville H."/>
            <person name="Raymond J."/>
            <person name="Uhlig C."/>
            <person name="Valentin K.U."/>
            <person name="Worden A.Z."/>
            <person name="Armbrust E.V."/>
            <person name="Bowler C."/>
            <person name="Green B."/>
            <person name="Moulton V."/>
            <person name="Van Oosterhout C."/>
            <person name="Grigoriev I."/>
        </authorList>
    </citation>
    <scope>NUCLEOTIDE SEQUENCE [LARGE SCALE GENOMIC DNA]</scope>
    <source>
        <strain evidence="3 4">CCMP1102</strain>
    </source>
</reference>
<feature type="compositionally biased region" description="Basic and acidic residues" evidence="1">
    <location>
        <begin position="226"/>
        <end position="237"/>
    </location>
</feature>
<dbReference type="KEGG" id="fcy:FRACYDRAFT_252611"/>
<dbReference type="PANTHER" id="PTHR14049">
    <property type="entry name" value="LEPRECAN 1"/>
    <property type="match status" value="1"/>
</dbReference>
<evidence type="ECO:0000313" key="3">
    <source>
        <dbReference type="EMBL" id="OEU06979.1"/>
    </source>
</evidence>
<feature type="region of interest" description="Disordered" evidence="1">
    <location>
        <begin position="617"/>
        <end position="646"/>
    </location>
</feature>
<evidence type="ECO:0000259" key="2">
    <source>
        <dbReference type="Pfam" id="PF13640"/>
    </source>
</evidence>
<keyword evidence="4" id="KW-1185">Reference proteome</keyword>
<dbReference type="Proteomes" id="UP000095751">
    <property type="component" value="Unassembled WGS sequence"/>
</dbReference>
<accession>A0A1E7EM24</accession>
<evidence type="ECO:0000313" key="4">
    <source>
        <dbReference type="Proteomes" id="UP000095751"/>
    </source>
</evidence>
<dbReference type="InterPro" id="IPR039575">
    <property type="entry name" value="P3H"/>
</dbReference>
<dbReference type="Gene3D" id="2.60.120.620">
    <property type="entry name" value="q2cbj1_9rhob like domain"/>
    <property type="match status" value="1"/>
</dbReference>
<name>A0A1E7EM24_9STRA</name>
<gene>
    <name evidence="3" type="ORF">FRACYDRAFT_252611</name>
</gene>
<proteinExistence type="predicted"/>
<feature type="domain" description="Prolyl 4-hydroxylase alpha subunit Fe(2+) 2OG dioxygenase" evidence="2">
    <location>
        <begin position="354"/>
        <end position="402"/>
    </location>
</feature>
<evidence type="ECO:0000256" key="1">
    <source>
        <dbReference type="SAM" id="MobiDB-lite"/>
    </source>
</evidence>
<protein>
    <recommendedName>
        <fullName evidence="2">Prolyl 4-hydroxylase alpha subunit Fe(2+) 2OG dioxygenase domain-containing protein</fullName>
    </recommendedName>
</protein>
<feature type="region of interest" description="Disordered" evidence="1">
    <location>
        <begin position="542"/>
        <end position="569"/>
    </location>
</feature>
<dbReference type="InterPro" id="IPR044862">
    <property type="entry name" value="Pro_4_hyd_alph_FE2OG_OXY"/>
</dbReference>
<dbReference type="PANTHER" id="PTHR14049:SF9">
    <property type="entry name" value="PROCOLLAGEN-PROLINE 3-DIOXYGENASE"/>
    <property type="match status" value="1"/>
</dbReference>
<dbReference type="EMBL" id="KV784394">
    <property type="protein sequence ID" value="OEU06979.1"/>
    <property type="molecule type" value="Genomic_DNA"/>
</dbReference>
<dbReference type="OrthoDB" id="48972at2759"/>
<dbReference type="GO" id="GO:0032963">
    <property type="term" value="P:collagen metabolic process"/>
    <property type="evidence" value="ECO:0007669"/>
    <property type="project" value="InterPro"/>
</dbReference>
<dbReference type="AlphaFoldDB" id="A0A1E7EM24"/>
<sequence>MKNDHLARGNVADFVLSTAVADDDANSEDDGNGNANANNTNTFEEWENNIGIYDTTSIDNDNDGIGIDNDGIGSIGIISVEDCHELISIHESEAHSGYINSLTITRISDLCYNYKSPAEEESSGAGADEASQVSEVVVPVHLTLPIVRARYVIWKIVENHFRNCNNNNDLELVPEFTSLTAWHNGSIGLKNHYDSNRSYLQDRHYSAILYLNNPTISTSTSTTSTTDKHNNNDNDQKNHHHYHHPNNYHLNGFKGGDLILQVPPTMSTPTISSTAETSATTAEVLATSASTASTATSAETAVKTSAEAAVKTSTTSSISASASTSTTAAAAAAAIAVAIDEEKDNELTTTTATSLSKPKPNTNTKMIIPKLGRLVCFPSSKEYIHRVNEITDGTRYTLTMWFTTKSSSNNKSNTSYNNDDHYYGRMEHLHSLQNYMNTNMLNDNFYRSSLLLLSTPPPPPPPQPWETVEQAEQIHYDVLERAELVEVIPQLHNSSSSNYAVVSSLSKTELRQLIAFCWWKKGIPLGKYLLLLQLQDDDEKEEATATEAAKSKTNNDDDDDDDDNNKSSIRSSSAAINHFINNEWKKDYIQKRLHGLYSAFHRWNMDMNLNMNLKTTDINTSNNNNNNNKKENNSNTTTTTTNDDDGITTPISMIPIMMITNVKDEEFIL</sequence>
<feature type="region of interest" description="Disordered" evidence="1">
    <location>
        <begin position="218"/>
        <end position="244"/>
    </location>
</feature>
<dbReference type="Pfam" id="PF13640">
    <property type="entry name" value="2OG-FeII_Oxy_3"/>
    <property type="match status" value="1"/>
</dbReference>
<dbReference type="InParanoid" id="A0A1E7EM24"/>